<evidence type="ECO:0000256" key="4">
    <source>
        <dbReference type="ARBA" id="ARBA00023136"/>
    </source>
</evidence>
<feature type="transmembrane region" description="Helical" evidence="6">
    <location>
        <begin position="80"/>
        <end position="100"/>
    </location>
</feature>
<dbReference type="Proteomes" id="UP000325763">
    <property type="component" value="Chromosome"/>
</dbReference>
<evidence type="ECO:0000256" key="6">
    <source>
        <dbReference type="SAM" id="Phobius"/>
    </source>
</evidence>
<comment type="subcellular location">
    <subcellularLocation>
        <location evidence="1">Membrane</location>
        <topology evidence="1">Multi-pass membrane protein</topology>
    </subcellularLocation>
</comment>
<dbReference type="EMBL" id="CP009313">
    <property type="protein sequence ID" value="AJE41639.1"/>
    <property type="molecule type" value="Genomic_DNA"/>
</dbReference>
<evidence type="ECO:0000313" key="11">
    <source>
        <dbReference type="Proteomes" id="UP000325763"/>
    </source>
</evidence>
<dbReference type="InterPro" id="IPR007016">
    <property type="entry name" value="O-antigen_ligase-rel_domated"/>
</dbReference>
<feature type="transmembrane region" description="Helical" evidence="6">
    <location>
        <begin position="158"/>
        <end position="176"/>
    </location>
</feature>
<evidence type="ECO:0000313" key="8">
    <source>
        <dbReference type="EMBL" id="AJE41639.1"/>
    </source>
</evidence>
<feature type="transmembrane region" description="Helical" evidence="6">
    <location>
        <begin position="259"/>
        <end position="276"/>
    </location>
</feature>
<evidence type="ECO:0000256" key="3">
    <source>
        <dbReference type="ARBA" id="ARBA00022989"/>
    </source>
</evidence>
<keyword evidence="9" id="KW-0436">Ligase</keyword>
<protein>
    <submittedName>
        <fullName evidence="9">O-antigen ligase domain-containing protein</fullName>
    </submittedName>
</protein>
<feature type="transmembrane region" description="Helical" evidence="6">
    <location>
        <begin position="21"/>
        <end position="52"/>
    </location>
</feature>
<reference evidence="8 10" key="2">
    <citation type="journal article" date="2016" name="Appl. Microbiol. Biotechnol.">
        <title>Exploiting the genome sequence of Streptomyces nodosus for enhanced antibiotic production.</title>
        <authorList>
            <person name="Sweeney P."/>
            <person name="Murphy C.D."/>
            <person name="Caffrey P."/>
        </authorList>
    </citation>
    <scope>NUCLEOTIDE SEQUENCE [LARGE SCALE GENOMIC DNA]</scope>
    <source>
        <strain evidence="8 10">ATCC 14899</strain>
    </source>
</reference>
<keyword evidence="10" id="KW-1185">Reference proteome</keyword>
<dbReference type="GO" id="GO:0016020">
    <property type="term" value="C:membrane"/>
    <property type="evidence" value="ECO:0007669"/>
    <property type="project" value="UniProtKB-SubCell"/>
</dbReference>
<name>A0A0B5DEK8_9ACTN</name>
<evidence type="ECO:0000256" key="5">
    <source>
        <dbReference type="SAM" id="MobiDB-lite"/>
    </source>
</evidence>
<dbReference type="PANTHER" id="PTHR37422">
    <property type="entry name" value="TEICHURONIC ACID BIOSYNTHESIS PROTEIN TUAE"/>
    <property type="match status" value="1"/>
</dbReference>
<dbReference type="PANTHER" id="PTHR37422:SF13">
    <property type="entry name" value="LIPOPOLYSACCHARIDE BIOSYNTHESIS PROTEIN PA4999-RELATED"/>
    <property type="match status" value="1"/>
</dbReference>
<feature type="transmembrane region" description="Helical" evidence="6">
    <location>
        <begin position="343"/>
        <end position="364"/>
    </location>
</feature>
<feature type="transmembrane region" description="Helical" evidence="6">
    <location>
        <begin position="106"/>
        <end position="123"/>
    </location>
</feature>
<reference evidence="9 11" key="3">
    <citation type="submission" date="2017-09" db="EMBL/GenBank/DDBJ databases">
        <title>Streptomyces genome completion.</title>
        <authorList>
            <person name="Lee N."/>
            <person name="Cho B.-K."/>
        </authorList>
    </citation>
    <scope>NUCLEOTIDE SEQUENCE [LARGE SCALE GENOMIC DNA]</scope>
    <source>
        <strain evidence="9 11">ATCC 14899</strain>
    </source>
</reference>
<sequence>MFTGRPSMRSLPAAVFGRLGLLAAGPVAVHLALFHGVEAVVATVVICFAVVVWPRPDVALLMLLGLVPVAAVADPGGTTLPVMGTGAVGLILVRIALIGLRPRLDLLLILLLGCGVAVSCLLPQQTFSVAHPWKLCALLLAGLGLLAASALTPPDPRHIAQVVACSGAGVAVYLVIRGEYASDRLTGLGLNPNYVGSVLALSLVAGVGAARFHRSWAWLLPAAACAYALLETRSRGAFVMAAAGLACVLLVGRRPRYKVLIVLAIAAATLLLPSSLDTVEDNLTGSRTSTELVANTEVRKRAAEVALQVAFDHPLRGIGYARFPEYARTSPALGIYINTHNDYLRVAAEAGIVTLALLVALMWLGLARRYAADHAVLQALGVSYAVGLLFANTLTDLLVSTPFWISLGCLLAHAGHRKRDPSTLSTPLPSPHVRTAE</sequence>
<dbReference type="Proteomes" id="UP000031526">
    <property type="component" value="Chromosome"/>
</dbReference>
<dbReference type="AlphaFoldDB" id="A0A0B5DEK8"/>
<dbReference type="HOGENOM" id="CLU_626876_0_0_11"/>
<gene>
    <name evidence="9" type="ORF">CP978_17930</name>
    <name evidence="8" type="ORF">SNOD_17625</name>
</gene>
<dbReference type="KEGG" id="snq:CP978_17930"/>
<dbReference type="STRING" id="40318.SNOD_17625"/>
<dbReference type="Pfam" id="PF04932">
    <property type="entry name" value="Wzy_C"/>
    <property type="match status" value="1"/>
</dbReference>
<dbReference type="GO" id="GO:0016874">
    <property type="term" value="F:ligase activity"/>
    <property type="evidence" value="ECO:0007669"/>
    <property type="project" value="UniProtKB-KW"/>
</dbReference>
<evidence type="ECO:0000313" key="10">
    <source>
        <dbReference type="Proteomes" id="UP000031526"/>
    </source>
</evidence>
<keyword evidence="2 6" id="KW-0812">Transmembrane</keyword>
<evidence type="ECO:0000313" key="9">
    <source>
        <dbReference type="EMBL" id="QEV40173.1"/>
    </source>
</evidence>
<feature type="region of interest" description="Disordered" evidence="5">
    <location>
        <begin position="417"/>
        <end position="437"/>
    </location>
</feature>
<evidence type="ECO:0000259" key="7">
    <source>
        <dbReference type="Pfam" id="PF04932"/>
    </source>
</evidence>
<keyword evidence="4 6" id="KW-0472">Membrane</keyword>
<dbReference type="EMBL" id="CP023747">
    <property type="protein sequence ID" value="QEV40173.1"/>
    <property type="molecule type" value="Genomic_DNA"/>
</dbReference>
<dbReference type="InterPro" id="IPR051533">
    <property type="entry name" value="WaaL-like"/>
</dbReference>
<evidence type="ECO:0000256" key="2">
    <source>
        <dbReference type="ARBA" id="ARBA00022692"/>
    </source>
</evidence>
<feature type="transmembrane region" description="Helical" evidence="6">
    <location>
        <begin position="236"/>
        <end position="252"/>
    </location>
</feature>
<evidence type="ECO:0000256" key="1">
    <source>
        <dbReference type="ARBA" id="ARBA00004141"/>
    </source>
</evidence>
<proteinExistence type="predicted"/>
<reference evidence="10" key="1">
    <citation type="submission" date="2014-09" db="EMBL/GenBank/DDBJ databases">
        <title>Sequence of the Streptomyces nodosus genome.</title>
        <authorList>
            <person name="Sweeney P."/>
            <person name="Stephens N."/>
            <person name="Murphy C."/>
            <person name="Caffrey P."/>
        </authorList>
    </citation>
    <scope>NUCLEOTIDE SEQUENCE [LARGE SCALE GENOMIC DNA]</scope>
    <source>
        <strain evidence="10">ATCC 14899</strain>
    </source>
</reference>
<organism evidence="8 10">
    <name type="scientific">Streptomyces nodosus</name>
    <dbReference type="NCBI Taxonomy" id="40318"/>
    <lineage>
        <taxon>Bacteria</taxon>
        <taxon>Bacillati</taxon>
        <taxon>Actinomycetota</taxon>
        <taxon>Actinomycetes</taxon>
        <taxon>Kitasatosporales</taxon>
        <taxon>Streptomycetaceae</taxon>
        <taxon>Streptomyces</taxon>
    </lineage>
</organism>
<feature type="transmembrane region" description="Helical" evidence="6">
    <location>
        <begin position="188"/>
        <end position="210"/>
    </location>
</feature>
<accession>A0A0B5DEK8</accession>
<feature type="domain" description="O-antigen ligase-related" evidence="7">
    <location>
        <begin position="222"/>
        <end position="359"/>
    </location>
</feature>
<feature type="transmembrane region" description="Helical" evidence="6">
    <location>
        <begin position="371"/>
        <end position="391"/>
    </location>
</feature>
<keyword evidence="3 6" id="KW-1133">Transmembrane helix</keyword>